<evidence type="ECO:0000256" key="14">
    <source>
        <dbReference type="RuleBase" id="RU910713"/>
    </source>
</evidence>
<protein>
    <recommendedName>
        <fullName evidence="4 14">5-aminolevulinate synthase</fullName>
        <ecNumber evidence="4 14">2.3.1.37</ecNumber>
    </recommendedName>
    <alternativeName>
        <fullName evidence="9 14">5-aminolevulinic acid synthase</fullName>
    </alternativeName>
    <alternativeName>
        <fullName evidence="10 14">Delta-ALA synthase</fullName>
    </alternativeName>
    <alternativeName>
        <fullName evidence="11 14">Delta-aminolevulinate synthase</fullName>
    </alternativeName>
</protein>
<dbReference type="PANTHER" id="PTHR13693">
    <property type="entry name" value="CLASS II AMINOTRANSFERASE/8-AMINO-7-OXONONANOATE SYNTHASE"/>
    <property type="match status" value="1"/>
</dbReference>
<keyword evidence="8 14" id="KW-0012">Acyltransferase</keyword>
<organism evidence="17 19">
    <name type="scientific">Adineta ricciae</name>
    <name type="common">Rotifer</name>
    <dbReference type="NCBI Taxonomy" id="249248"/>
    <lineage>
        <taxon>Eukaryota</taxon>
        <taxon>Metazoa</taxon>
        <taxon>Spiralia</taxon>
        <taxon>Gnathifera</taxon>
        <taxon>Rotifera</taxon>
        <taxon>Eurotatoria</taxon>
        <taxon>Bdelloidea</taxon>
        <taxon>Adinetida</taxon>
        <taxon>Adinetidae</taxon>
        <taxon>Adineta</taxon>
    </lineage>
</organism>
<comment type="cofactor">
    <cofactor evidence="1 13">
        <name>pyridoxal 5'-phosphate</name>
        <dbReference type="ChEBI" id="CHEBI:597326"/>
    </cofactor>
</comment>
<dbReference type="UniPathway" id="UPA00251">
    <property type="reaction ID" value="UER00375"/>
</dbReference>
<dbReference type="EMBL" id="CAJNOJ010000018">
    <property type="protein sequence ID" value="CAF0829223.1"/>
    <property type="molecule type" value="Genomic_DNA"/>
</dbReference>
<dbReference type="InterPro" id="IPR015421">
    <property type="entry name" value="PyrdxlP-dep_Trfase_major"/>
</dbReference>
<evidence type="ECO:0000256" key="4">
    <source>
        <dbReference type="ARBA" id="ARBA00013257"/>
    </source>
</evidence>
<feature type="domain" description="Aminotransferase class I/classII large" evidence="15">
    <location>
        <begin position="222"/>
        <end position="567"/>
    </location>
</feature>
<evidence type="ECO:0000256" key="6">
    <source>
        <dbReference type="ARBA" id="ARBA00022898"/>
    </source>
</evidence>
<dbReference type="GO" id="GO:0042541">
    <property type="term" value="P:hemoglobin biosynthetic process"/>
    <property type="evidence" value="ECO:0007669"/>
    <property type="project" value="TreeGrafter"/>
</dbReference>
<dbReference type="InterPro" id="IPR050087">
    <property type="entry name" value="AON_synthase_class-II"/>
</dbReference>
<dbReference type="Gene3D" id="3.90.1150.10">
    <property type="entry name" value="Aspartate Aminotransferase, domain 1"/>
    <property type="match status" value="1"/>
</dbReference>
<dbReference type="AlphaFoldDB" id="A0A813UWI9"/>
<evidence type="ECO:0000256" key="2">
    <source>
        <dbReference type="ARBA" id="ARBA00005029"/>
    </source>
</evidence>
<keyword evidence="6 13" id="KW-0663">Pyridoxal phosphate</keyword>
<dbReference type="GO" id="GO:0003870">
    <property type="term" value="F:5-aminolevulinate synthase activity"/>
    <property type="evidence" value="ECO:0007669"/>
    <property type="project" value="UniProtKB-EC"/>
</dbReference>
<dbReference type="GO" id="GO:0048821">
    <property type="term" value="P:erythrocyte development"/>
    <property type="evidence" value="ECO:0007669"/>
    <property type="project" value="TreeGrafter"/>
</dbReference>
<keyword evidence="18" id="KW-1185">Reference proteome</keyword>
<evidence type="ECO:0000256" key="7">
    <source>
        <dbReference type="ARBA" id="ARBA00023133"/>
    </source>
</evidence>
<dbReference type="PROSITE" id="PS00599">
    <property type="entry name" value="AA_TRANSFER_CLASS_2"/>
    <property type="match status" value="1"/>
</dbReference>
<evidence type="ECO:0000256" key="11">
    <source>
        <dbReference type="ARBA" id="ARBA00032773"/>
    </source>
</evidence>
<evidence type="ECO:0000256" key="10">
    <source>
        <dbReference type="ARBA" id="ARBA00031945"/>
    </source>
</evidence>
<dbReference type="InterPro" id="IPR004839">
    <property type="entry name" value="Aminotransferase_I/II_large"/>
</dbReference>
<dbReference type="GO" id="GO:0030170">
    <property type="term" value="F:pyridoxal phosphate binding"/>
    <property type="evidence" value="ECO:0007669"/>
    <property type="project" value="UniProtKB-UniRule"/>
</dbReference>
<proteinExistence type="inferred from homology"/>
<name>A0A813UWI9_ADIRI</name>
<dbReference type="Proteomes" id="UP000663828">
    <property type="component" value="Unassembled WGS sequence"/>
</dbReference>
<dbReference type="Pfam" id="PF00155">
    <property type="entry name" value="Aminotran_1_2"/>
    <property type="match status" value="1"/>
</dbReference>
<dbReference type="InterPro" id="IPR010961">
    <property type="entry name" value="4pyrrol_synth_NH2levulA_synth"/>
</dbReference>
<dbReference type="OrthoDB" id="10263824at2759"/>
<evidence type="ECO:0000256" key="8">
    <source>
        <dbReference type="ARBA" id="ARBA00023315"/>
    </source>
</evidence>
<dbReference type="InterPro" id="IPR015422">
    <property type="entry name" value="PyrdxlP-dep_Trfase_small"/>
</dbReference>
<evidence type="ECO:0000256" key="1">
    <source>
        <dbReference type="ARBA" id="ARBA00001933"/>
    </source>
</evidence>
<evidence type="ECO:0000313" key="18">
    <source>
        <dbReference type="Proteomes" id="UP000663828"/>
    </source>
</evidence>
<evidence type="ECO:0000256" key="9">
    <source>
        <dbReference type="ARBA" id="ARBA00031691"/>
    </source>
</evidence>
<evidence type="ECO:0000259" key="15">
    <source>
        <dbReference type="Pfam" id="PF00155"/>
    </source>
</evidence>
<gene>
    <name evidence="17" type="ORF">EDS130_LOCUS6249</name>
    <name evidence="16" type="ORF">XAT740_LOCUS1937</name>
</gene>
<evidence type="ECO:0000256" key="5">
    <source>
        <dbReference type="ARBA" id="ARBA00022679"/>
    </source>
</evidence>
<evidence type="ECO:0000256" key="12">
    <source>
        <dbReference type="ARBA" id="ARBA00049013"/>
    </source>
</evidence>
<dbReference type="FunFam" id="3.40.640.10:FF:000006">
    <property type="entry name" value="5-aminolevulinate synthase, mitochondrial"/>
    <property type="match status" value="1"/>
</dbReference>
<keyword evidence="5 14" id="KW-0808">Transferase</keyword>
<dbReference type="CDD" id="cd06454">
    <property type="entry name" value="KBL_like"/>
    <property type="match status" value="1"/>
</dbReference>
<sequence length="597" mass="66155">MAVPALKCPFLSQLTLQQVRASAPHIFNAGMESCPIFSQFARKISTSSVQETGNLSKTTSSSSSSSSMCRPLSLNEIKAVHEKVFEQKNQQQATLKSKTAIKTAFHDKKTPNPYGEIIISVECEDLSCPFLKSTPIALRRVHMDQDTIEVNRNSDNFVRPTTSSQHENVKAFEYNHFFNDRIEAKKRDNSYRVFKCVERKSGCFPQAEEMSSLEDDAESRRITVWCSNDYLGLGQHPKMKKAVIDAVTAHGSGSGGTRNISGTSPLHEKLEQQIARLHKKESALIFTSCYVANDTTLYTLAKALPGCHILSDSGNHASMIQGIRNSQVPKHIFRHNDINHLEELLKKIPKHVPKIVAFETVHSMDGSICDLEAMLDVAHAYGSITFIDEVHAVGLYGHNGAGIGERDHVLHKMDIISGTLGKAFGSIGGYIAGDAKMTDFIRSYGSGFIFTTSMPPTVLASALTAIEISKSDEGRSLRRKQQENVRELRSKLIDAGLPVMMSPSHIIPIHVGNAALATLLCNHLLNRYSIYIQSINYPTVERGTERLRIAATPYHTSEMIDQLVDALKHVWQDVGLTLKSFDQQQQQNGPAVLRQRA</sequence>
<dbReference type="InterPro" id="IPR001917">
    <property type="entry name" value="Aminotrans_II_pyridoxalP_BS"/>
</dbReference>
<reference evidence="17" key="1">
    <citation type="submission" date="2021-02" db="EMBL/GenBank/DDBJ databases">
        <authorList>
            <person name="Nowell W R."/>
        </authorList>
    </citation>
    <scope>NUCLEOTIDE SEQUENCE</scope>
</reference>
<dbReference type="Proteomes" id="UP000663852">
    <property type="component" value="Unassembled WGS sequence"/>
</dbReference>
<evidence type="ECO:0000313" key="16">
    <source>
        <dbReference type="EMBL" id="CAF0780402.1"/>
    </source>
</evidence>
<dbReference type="EC" id="2.3.1.37" evidence="4 14"/>
<dbReference type="InterPro" id="IPR015424">
    <property type="entry name" value="PyrdxlP-dep_Trfase"/>
</dbReference>
<evidence type="ECO:0000313" key="17">
    <source>
        <dbReference type="EMBL" id="CAF0829223.1"/>
    </source>
</evidence>
<comment type="pathway">
    <text evidence="2 14">Porphyrin-containing compound metabolism; protoporphyrin-IX biosynthesis; 5-aminolevulinate from glycine: step 1/1.</text>
</comment>
<dbReference type="GO" id="GO:0005739">
    <property type="term" value="C:mitochondrion"/>
    <property type="evidence" value="ECO:0007669"/>
    <property type="project" value="TreeGrafter"/>
</dbReference>
<comment type="catalytic activity">
    <reaction evidence="12">
        <text>succinyl-CoA + glycine + H(+) = 5-aminolevulinate + CO2 + CoA</text>
        <dbReference type="Rhea" id="RHEA:12921"/>
        <dbReference type="ChEBI" id="CHEBI:15378"/>
        <dbReference type="ChEBI" id="CHEBI:16526"/>
        <dbReference type="ChEBI" id="CHEBI:57287"/>
        <dbReference type="ChEBI" id="CHEBI:57292"/>
        <dbReference type="ChEBI" id="CHEBI:57305"/>
        <dbReference type="ChEBI" id="CHEBI:356416"/>
        <dbReference type="EC" id="2.3.1.37"/>
    </reaction>
    <physiologicalReaction direction="left-to-right" evidence="12">
        <dbReference type="Rhea" id="RHEA:12922"/>
    </physiologicalReaction>
</comment>
<dbReference type="SUPFAM" id="SSF53383">
    <property type="entry name" value="PLP-dependent transferases"/>
    <property type="match status" value="1"/>
</dbReference>
<dbReference type="Gene3D" id="3.40.640.10">
    <property type="entry name" value="Type I PLP-dependent aspartate aminotransferase-like (Major domain)"/>
    <property type="match status" value="1"/>
</dbReference>
<evidence type="ECO:0000256" key="13">
    <source>
        <dbReference type="RuleBase" id="RU003693"/>
    </source>
</evidence>
<dbReference type="EMBL" id="CAJNOR010000063">
    <property type="protein sequence ID" value="CAF0780402.1"/>
    <property type="molecule type" value="Genomic_DNA"/>
</dbReference>
<dbReference type="PANTHER" id="PTHR13693:SF102">
    <property type="entry name" value="2-AMINO-3-KETOBUTYRATE COENZYME A LIGASE, MITOCHONDRIAL"/>
    <property type="match status" value="1"/>
</dbReference>
<evidence type="ECO:0000313" key="19">
    <source>
        <dbReference type="Proteomes" id="UP000663852"/>
    </source>
</evidence>
<comment type="similarity">
    <text evidence="3 13">Belongs to the class-II pyridoxal-phosphate-dependent aminotransferase family.</text>
</comment>
<dbReference type="NCBIfam" id="TIGR01821">
    <property type="entry name" value="5aminolev_synth"/>
    <property type="match status" value="1"/>
</dbReference>
<dbReference type="GO" id="GO:0006782">
    <property type="term" value="P:protoporphyrinogen IX biosynthetic process"/>
    <property type="evidence" value="ECO:0007669"/>
    <property type="project" value="UniProtKB-UniRule"/>
</dbReference>
<accession>A0A813UWI9</accession>
<evidence type="ECO:0000256" key="3">
    <source>
        <dbReference type="ARBA" id="ARBA00008392"/>
    </source>
</evidence>
<keyword evidence="7 14" id="KW-0350">Heme biosynthesis</keyword>
<comment type="caution">
    <text evidence="17">The sequence shown here is derived from an EMBL/GenBank/DDBJ whole genome shotgun (WGS) entry which is preliminary data.</text>
</comment>